<evidence type="ECO:0000313" key="3">
    <source>
        <dbReference type="Proteomes" id="UP001558713"/>
    </source>
</evidence>
<sequence length="244" mass="28298">MVSDRDKVFLSKFWTELFNTQGTQLLKSTAYHPETDGQTKVVNRCLETYLRCFAGSKPNSWAQWLNWAEFLYNTSYHSSLKNTSFHALYGRDPPKLLMYGDVPNNNTVGNMIQDRDSMIAELKCNLEKAQISMRNSANKHRREGVYQVGELVYLKLRPYRQAYVAQRRSEKLAPRYFGPFEITERIGKVAYRQKLPPTSLIHPVFHVSLLKKVASPDVKVQEIPSTLTHELEWKQEPDEVVGLR</sequence>
<reference evidence="2 3" key="1">
    <citation type="submission" date="2024-04" db="EMBL/GenBank/DDBJ databases">
        <title>Genome assembly C_amara_ONT_v2.</title>
        <authorList>
            <person name="Yant L."/>
            <person name="Moore C."/>
            <person name="Slenker M."/>
        </authorList>
    </citation>
    <scope>NUCLEOTIDE SEQUENCE [LARGE SCALE GENOMIC DNA]</scope>
    <source>
        <tissue evidence="2">Leaf</tissue>
    </source>
</reference>
<dbReference type="Proteomes" id="UP001558713">
    <property type="component" value="Unassembled WGS sequence"/>
</dbReference>
<dbReference type="SUPFAM" id="SSF53098">
    <property type="entry name" value="Ribonuclease H-like"/>
    <property type="match status" value="1"/>
</dbReference>
<protein>
    <recommendedName>
        <fullName evidence="1">Integrase catalytic domain-containing protein</fullName>
    </recommendedName>
</protein>
<dbReference type="EMBL" id="JBANAX010000103">
    <property type="protein sequence ID" value="KAL1222278.1"/>
    <property type="molecule type" value="Genomic_DNA"/>
</dbReference>
<evidence type="ECO:0000313" key="2">
    <source>
        <dbReference type="EMBL" id="KAL1222278.1"/>
    </source>
</evidence>
<dbReference type="InterPro" id="IPR036397">
    <property type="entry name" value="RNaseH_sf"/>
</dbReference>
<dbReference type="InterPro" id="IPR056924">
    <property type="entry name" value="SH3_Tf2-1"/>
</dbReference>
<name>A0ABD1BYJ1_CARAN</name>
<comment type="caution">
    <text evidence="2">The sequence shown here is derived from an EMBL/GenBank/DDBJ whole genome shotgun (WGS) entry which is preliminary data.</text>
</comment>
<keyword evidence="3" id="KW-1185">Reference proteome</keyword>
<proteinExistence type="predicted"/>
<dbReference type="PROSITE" id="PS50994">
    <property type="entry name" value="INTEGRASE"/>
    <property type="match status" value="1"/>
</dbReference>
<evidence type="ECO:0000259" key="1">
    <source>
        <dbReference type="PROSITE" id="PS50994"/>
    </source>
</evidence>
<organism evidence="2 3">
    <name type="scientific">Cardamine amara subsp. amara</name>
    <dbReference type="NCBI Taxonomy" id="228776"/>
    <lineage>
        <taxon>Eukaryota</taxon>
        <taxon>Viridiplantae</taxon>
        <taxon>Streptophyta</taxon>
        <taxon>Embryophyta</taxon>
        <taxon>Tracheophyta</taxon>
        <taxon>Spermatophyta</taxon>
        <taxon>Magnoliopsida</taxon>
        <taxon>eudicotyledons</taxon>
        <taxon>Gunneridae</taxon>
        <taxon>Pentapetalae</taxon>
        <taxon>rosids</taxon>
        <taxon>malvids</taxon>
        <taxon>Brassicales</taxon>
        <taxon>Brassicaceae</taxon>
        <taxon>Cardamineae</taxon>
        <taxon>Cardamine</taxon>
    </lineage>
</organism>
<dbReference type="PANTHER" id="PTHR37984">
    <property type="entry name" value="PROTEIN CBG26694"/>
    <property type="match status" value="1"/>
</dbReference>
<dbReference type="InterPro" id="IPR001584">
    <property type="entry name" value="Integrase_cat-core"/>
</dbReference>
<dbReference type="InterPro" id="IPR012337">
    <property type="entry name" value="RNaseH-like_sf"/>
</dbReference>
<dbReference type="Pfam" id="PF24626">
    <property type="entry name" value="SH3_Tf2-1"/>
    <property type="match status" value="1"/>
</dbReference>
<accession>A0ABD1BYJ1</accession>
<gene>
    <name evidence="2" type="ORF">V5N11_026795</name>
</gene>
<feature type="domain" description="Integrase catalytic" evidence="1">
    <location>
        <begin position="1"/>
        <end position="101"/>
    </location>
</feature>
<dbReference type="PANTHER" id="PTHR37984:SF5">
    <property type="entry name" value="PROTEIN NYNRIN-LIKE"/>
    <property type="match status" value="1"/>
</dbReference>
<dbReference type="Gene3D" id="3.30.420.10">
    <property type="entry name" value="Ribonuclease H-like superfamily/Ribonuclease H"/>
    <property type="match status" value="1"/>
</dbReference>
<dbReference type="InterPro" id="IPR050951">
    <property type="entry name" value="Retrovirus_Pol_polyprotein"/>
</dbReference>
<dbReference type="AlphaFoldDB" id="A0ABD1BYJ1"/>